<dbReference type="PANTHER" id="PTHR43806:SF11">
    <property type="entry name" value="CEREVISIN-RELATED"/>
    <property type="match status" value="1"/>
</dbReference>
<dbReference type="InterPro" id="IPR056489">
    <property type="entry name" value="Ig_Fls_DR_A0283-like"/>
</dbReference>
<dbReference type="Gene3D" id="3.30.70.80">
    <property type="entry name" value="Peptidase S8 propeptide/proteinase inhibitor I9"/>
    <property type="match status" value="1"/>
</dbReference>
<evidence type="ECO:0000256" key="4">
    <source>
        <dbReference type="ARBA" id="ARBA00022825"/>
    </source>
</evidence>
<dbReference type="Pfam" id="PF22148">
    <property type="entry name" value="Fervidolysin_NPro-like"/>
    <property type="match status" value="1"/>
</dbReference>
<feature type="chain" id="PRO_5046409169" evidence="7">
    <location>
        <begin position="22"/>
        <end position="764"/>
    </location>
</feature>
<feature type="domain" description="Fervidolysin-like N-terminal prodomain" evidence="9">
    <location>
        <begin position="45"/>
        <end position="115"/>
    </location>
</feature>
<dbReference type="InterPro" id="IPR015500">
    <property type="entry name" value="Peptidase_S8_subtilisin-rel"/>
</dbReference>
<name>A0ABY9X476_9BACT</name>
<dbReference type="PROSITE" id="PS00137">
    <property type="entry name" value="SUBTILASE_HIS"/>
    <property type="match status" value="1"/>
</dbReference>
<dbReference type="PROSITE" id="PS51257">
    <property type="entry name" value="PROKAR_LIPOPROTEIN"/>
    <property type="match status" value="1"/>
</dbReference>
<dbReference type="InterPro" id="IPR013783">
    <property type="entry name" value="Ig-like_fold"/>
</dbReference>
<evidence type="ECO:0000259" key="8">
    <source>
        <dbReference type="Pfam" id="PF00082"/>
    </source>
</evidence>
<dbReference type="Gene3D" id="3.40.50.200">
    <property type="entry name" value="Peptidase S8/S53 domain"/>
    <property type="match status" value="1"/>
</dbReference>
<proteinExistence type="inferred from homology"/>
<evidence type="ECO:0000256" key="3">
    <source>
        <dbReference type="ARBA" id="ARBA00022801"/>
    </source>
</evidence>
<protein>
    <submittedName>
        <fullName evidence="11">S8 family serine peptidase</fullName>
    </submittedName>
</protein>
<feature type="active site" description="Charge relay system" evidence="5">
    <location>
        <position position="173"/>
    </location>
</feature>
<evidence type="ECO:0000256" key="6">
    <source>
        <dbReference type="RuleBase" id="RU003355"/>
    </source>
</evidence>
<dbReference type="InterPro" id="IPR000209">
    <property type="entry name" value="Peptidase_S8/S53_dom"/>
</dbReference>
<keyword evidence="12" id="KW-1185">Reference proteome</keyword>
<feature type="domain" description="Peptidase S8/S53" evidence="8">
    <location>
        <begin position="164"/>
        <end position="472"/>
    </location>
</feature>
<dbReference type="InterPro" id="IPR054399">
    <property type="entry name" value="Fervidolysin-like_N_prodom"/>
</dbReference>
<dbReference type="SUPFAM" id="SSF49478">
    <property type="entry name" value="Cna protein B-type domain"/>
    <property type="match status" value="1"/>
</dbReference>
<evidence type="ECO:0000256" key="5">
    <source>
        <dbReference type="PROSITE-ProRule" id="PRU01240"/>
    </source>
</evidence>
<evidence type="ECO:0000259" key="9">
    <source>
        <dbReference type="Pfam" id="PF22148"/>
    </source>
</evidence>
<dbReference type="Proteomes" id="UP001611383">
    <property type="component" value="Chromosome"/>
</dbReference>
<feature type="domain" description="Fervidolysin/DR-A0283-like Ig-like" evidence="10">
    <location>
        <begin position="533"/>
        <end position="570"/>
    </location>
</feature>
<sequence>MKKTPALLVFTTLLAACTQPSSPTAPLNPPPTPVDTAPIPGAAVSHPHRAGELILGYHRSEDLQRAVRLLQATVIGDNPALKQARVALPDTLTVERALGQLALGSRSTLRYAQPNYTYKRPGIAPRTFMALSVNDPLAATKWDLERINAEAAWKTNVRGQFPDGQGTVIAVVDTGIDGTHPDLSGKFVGGWDASGCYDFFRPPSPDNRRPQPIPPNVNATNNLEHGTHVAGIAAALRDNAQGVVGVAPAARLMDVKVFCDPKEDTTTSAVIAEGVLGAILDRDGDGIVPDVITMSLGGAGYDSATAEALNMALSGRDLDGQALPTYDDGTGGGVAGDGTPDRTATVTVAMGNTGQADTQYPAAVAGVIAVGATDPSDARASFSTTGQHISVSAPGVNILSTWPAFLNQREPGYNGGYQAISGTSMATPEVAGAVALIKQFHPSATPYQVRRLIERTAHDLGTPGWDAQTGAGRLDLKALVDALAEHDLSQDEPGGSARVIVTTANRWDSNDDGFVNEQDTRFAPPAANVTLLQGGRALYHAKTNAVGQASFSAIAPGQYEVIASTPDIFDFLSPYSRGDTVTSQGTLTVPSGAEGTAEIHLTSTLEITLTWAGGGDVDLTYWAYTPTLPDGTPPPLPDEPRQHRGQMVWQSVKTGSKDVTFSADDPGTDVQRASETLQLNAAHYPLIAMMSAPHPENFWGITRIGVDTTRLTHAVTATLRVKRNGVERNYGPIAVEPGADGSLGNTILWSGIDSRFTGSFILIH</sequence>
<dbReference type="InterPro" id="IPR036852">
    <property type="entry name" value="Peptidase_S8/S53_dom_sf"/>
</dbReference>
<comment type="similarity">
    <text evidence="1 5 6">Belongs to the peptidase S8 family.</text>
</comment>
<dbReference type="InterPro" id="IPR023828">
    <property type="entry name" value="Peptidase_S8_Ser-AS"/>
</dbReference>
<feature type="signal peptide" evidence="7">
    <location>
        <begin position="1"/>
        <end position="21"/>
    </location>
</feature>
<keyword evidence="7" id="KW-0732">Signal</keyword>
<dbReference type="Gene3D" id="2.60.40.10">
    <property type="entry name" value="Immunoglobulins"/>
    <property type="match status" value="1"/>
</dbReference>
<evidence type="ECO:0000259" key="10">
    <source>
        <dbReference type="Pfam" id="PF24025"/>
    </source>
</evidence>
<reference evidence="11 12" key="1">
    <citation type="submission" date="2019-08" db="EMBL/GenBank/DDBJ databases">
        <title>Archangium and Cystobacter genomes.</title>
        <authorList>
            <person name="Chen I.-C.K."/>
            <person name="Wielgoss S."/>
        </authorList>
    </citation>
    <scope>NUCLEOTIDE SEQUENCE [LARGE SCALE GENOMIC DNA]</scope>
    <source>
        <strain evidence="11 12">Cbm 6</strain>
    </source>
</reference>
<dbReference type="InterPro" id="IPR023827">
    <property type="entry name" value="Peptidase_S8_Asp-AS"/>
</dbReference>
<evidence type="ECO:0000313" key="11">
    <source>
        <dbReference type="EMBL" id="WNG50163.1"/>
    </source>
</evidence>
<feature type="active site" description="Charge relay system" evidence="5">
    <location>
        <position position="424"/>
    </location>
</feature>
<dbReference type="PROSITE" id="PS00136">
    <property type="entry name" value="SUBTILASE_ASP"/>
    <property type="match status" value="1"/>
</dbReference>
<evidence type="ECO:0000313" key="12">
    <source>
        <dbReference type="Proteomes" id="UP001611383"/>
    </source>
</evidence>
<dbReference type="RefSeq" id="WP_395808911.1">
    <property type="nucleotide sequence ID" value="NZ_CP043494.1"/>
</dbReference>
<dbReference type="PROSITE" id="PS00138">
    <property type="entry name" value="SUBTILASE_SER"/>
    <property type="match status" value="1"/>
</dbReference>
<dbReference type="InterPro" id="IPR022398">
    <property type="entry name" value="Peptidase_S8_His-AS"/>
</dbReference>
<dbReference type="InterPro" id="IPR050131">
    <property type="entry name" value="Peptidase_S8_subtilisin-like"/>
</dbReference>
<evidence type="ECO:0000256" key="1">
    <source>
        <dbReference type="ARBA" id="ARBA00011073"/>
    </source>
</evidence>
<dbReference type="PRINTS" id="PR00723">
    <property type="entry name" value="SUBTILISIN"/>
</dbReference>
<organism evidence="11 12">
    <name type="scientific">Archangium minus</name>
    <dbReference type="NCBI Taxonomy" id="83450"/>
    <lineage>
        <taxon>Bacteria</taxon>
        <taxon>Pseudomonadati</taxon>
        <taxon>Myxococcota</taxon>
        <taxon>Myxococcia</taxon>
        <taxon>Myxococcales</taxon>
        <taxon>Cystobacterineae</taxon>
        <taxon>Archangiaceae</taxon>
        <taxon>Archangium</taxon>
    </lineage>
</organism>
<dbReference type="InterPro" id="IPR037045">
    <property type="entry name" value="S8pro/Inhibitor_I9_sf"/>
</dbReference>
<dbReference type="PROSITE" id="PS51892">
    <property type="entry name" value="SUBTILASE"/>
    <property type="match status" value="1"/>
</dbReference>
<dbReference type="Pfam" id="PF00082">
    <property type="entry name" value="Peptidase_S8"/>
    <property type="match status" value="1"/>
</dbReference>
<dbReference type="EMBL" id="CP043494">
    <property type="protein sequence ID" value="WNG50163.1"/>
    <property type="molecule type" value="Genomic_DNA"/>
</dbReference>
<dbReference type="SUPFAM" id="SSF52743">
    <property type="entry name" value="Subtilisin-like"/>
    <property type="match status" value="1"/>
</dbReference>
<gene>
    <name evidence="11" type="ORF">F0U60_43085</name>
</gene>
<keyword evidence="4 5" id="KW-0720">Serine protease</keyword>
<evidence type="ECO:0000256" key="2">
    <source>
        <dbReference type="ARBA" id="ARBA00022670"/>
    </source>
</evidence>
<keyword evidence="3 5" id="KW-0378">Hydrolase</keyword>
<accession>A0ABY9X476</accession>
<dbReference type="Pfam" id="PF24025">
    <property type="entry name" value="Ig_DR_A0283-like"/>
    <property type="match status" value="1"/>
</dbReference>
<keyword evidence="2 5" id="KW-0645">Protease</keyword>
<evidence type="ECO:0000256" key="7">
    <source>
        <dbReference type="SAM" id="SignalP"/>
    </source>
</evidence>
<dbReference type="PANTHER" id="PTHR43806">
    <property type="entry name" value="PEPTIDASE S8"/>
    <property type="match status" value="1"/>
</dbReference>
<feature type="active site" description="Charge relay system" evidence="5">
    <location>
        <position position="225"/>
    </location>
</feature>